<accession>A0A1W0WEN1</accession>
<keyword evidence="2" id="KW-1185">Reference proteome</keyword>
<reference evidence="2" key="1">
    <citation type="submission" date="2017-01" db="EMBL/GenBank/DDBJ databases">
        <title>Comparative genomics of anhydrobiosis in the tardigrade Hypsibius dujardini.</title>
        <authorList>
            <person name="Yoshida Y."/>
            <person name="Koutsovoulos G."/>
            <person name="Laetsch D."/>
            <person name="Stevens L."/>
            <person name="Kumar S."/>
            <person name="Horikawa D."/>
            <person name="Ishino K."/>
            <person name="Komine S."/>
            <person name="Tomita M."/>
            <person name="Blaxter M."/>
            <person name="Arakawa K."/>
        </authorList>
    </citation>
    <scope>NUCLEOTIDE SEQUENCE [LARGE SCALE GENOMIC DNA]</scope>
    <source>
        <strain evidence="2">Z151</strain>
    </source>
</reference>
<gene>
    <name evidence="1" type="ORF">BV898_12120</name>
</gene>
<comment type="caution">
    <text evidence="1">The sequence shown here is derived from an EMBL/GenBank/DDBJ whole genome shotgun (WGS) entry which is preliminary data.</text>
</comment>
<evidence type="ECO:0000313" key="1">
    <source>
        <dbReference type="EMBL" id="OQV13649.1"/>
    </source>
</evidence>
<evidence type="ECO:0000313" key="2">
    <source>
        <dbReference type="Proteomes" id="UP000192578"/>
    </source>
</evidence>
<dbReference type="Proteomes" id="UP000192578">
    <property type="component" value="Unassembled WGS sequence"/>
</dbReference>
<organism evidence="1 2">
    <name type="scientific">Hypsibius exemplaris</name>
    <name type="common">Freshwater tardigrade</name>
    <dbReference type="NCBI Taxonomy" id="2072580"/>
    <lineage>
        <taxon>Eukaryota</taxon>
        <taxon>Metazoa</taxon>
        <taxon>Ecdysozoa</taxon>
        <taxon>Tardigrada</taxon>
        <taxon>Eutardigrada</taxon>
        <taxon>Parachela</taxon>
        <taxon>Hypsibioidea</taxon>
        <taxon>Hypsibiidae</taxon>
        <taxon>Hypsibius</taxon>
    </lineage>
</organism>
<proteinExistence type="predicted"/>
<sequence>MRSPACFRPPLDEEPGLFEATLDEDSGLFRATLDEDSGLFQARPGVTGRFSEITSGSFRLHEIMVVQLRPLTDSCQSECKLNFHSVSVKKT</sequence>
<dbReference type="AlphaFoldDB" id="A0A1W0WEN1"/>
<dbReference type="EMBL" id="MTYJ01000119">
    <property type="protein sequence ID" value="OQV13649.1"/>
    <property type="molecule type" value="Genomic_DNA"/>
</dbReference>
<name>A0A1W0WEN1_HYPEX</name>
<protein>
    <submittedName>
        <fullName evidence="1">Uncharacterized protein</fullName>
    </submittedName>
</protein>